<dbReference type="EMBL" id="CP002209">
    <property type="protein sequence ID" value="ADN75537.1"/>
    <property type="molecule type" value="Genomic_DNA"/>
</dbReference>
<dbReference type="PANTHER" id="PTHR38037">
    <property type="entry name" value="ZN_PROTEASE DOMAIN-CONTAINING PROTEIN"/>
    <property type="match status" value="1"/>
</dbReference>
<accession>E1SM05</accession>
<dbReference type="Proteomes" id="UP000006683">
    <property type="component" value="Chromosome"/>
</dbReference>
<dbReference type="OrthoDB" id="9782977at2"/>
<dbReference type="Pfam" id="PF05618">
    <property type="entry name" value="Zn_protease"/>
    <property type="match status" value="1"/>
</dbReference>
<dbReference type="STRING" id="550540.Fbal_1332"/>
<evidence type="ECO:0000256" key="1">
    <source>
        <dbReference type="SAM" id="MobiDB-lite"/>
    </source>
</evidence>
<feature type="compositionally biased region" description="Acidic residues" evidence="1">
    <location>
        <begin position="150"/>
        <end position="162"/>
    </location>
</feature>
<dbReference type="GeneID" id="67181552"/>
<feature type="region of interest" description="Disordered" evidence="1">
    <location>
        <begin position="142"/>
        <end position="162"/>
    </location>
</feature>
<dbReference type="SUPFAM" id="SSF50630">
    <property type="entry name" value="Acid proteases"/>
    <property type="match status" value="1"/>
</dbReference>
<protein>
    <recommendedName>
        <fullName evidence="2">Retropepsin-like aspartic endopeptidase domain-containing protein</fullName>
    </recommendedName>
</protein>
<dbReference type="KEGG" id="fbl:Fbal_1332"/>
<evidence type="ECO:0000259" key="2">
    <source>
        <dbReference type="Pfam" id="PF05618"/>
    </source>
</evidence>
<dbReference type="PANTHER" id="PTHR38037:SF1">
    <property type="entry name" value="ATP-DEPENDENT ZINC PROTEASE DOMAIN-CONTAINING PROTEIN-RELATED"/>
    <property type="match status" value="1"/>
</dbReference>
<evidence type="ECO:0000313" key="4">
    <source>
        <dbReference type="Proteomes" id="UP000006683"/>
    </source>
</evidence>
<dbReference type="InterPro" id="IPR021109">
    <property type="entry name" value="Peptidase_aspartic_dom_sf"/>
</dbReference>
<proteinExistence type="predicted"/>
<sequence>MTAEKTTIGWREWVHLPDLGLPNIKAKVDTGAKTCALHAFRVEPFEREGKPWVRFAIHPFQDDNETEVECEAPVADRREVTNSGGYTQMRYVIETRIRAGSHEFTAQITLTNRDTMRFRMLLGRNAMEGRFVVDVDEGYLLEPQPVSDSPECDSNDTNSFEE</sequence>
<evidence type="ECO:0000313" key="3">
    <source>
        <dbReference type="EMBL" id="ADN75537.1"/>
    </source>
</evidence>
<gene>
    <name evidence="3" type="ordered locus">Fbal_1332</name>
</gene>
<organism evidence="3 4">
    <name type="scientific">Ferrimonas balearica (strain DSM 9799 / CCM 4581 / KCTC 23876 / PAT)</name>
    <dbReference type="NCBI Taxonomy" id="550540"/>
    <lineage>
        <taxon>Bacteria</taxon>
        <taxon>Pseudomonadati</taxon>
        <taxon>Pseudomonadota</taxon>
        <taxon>Gammaproteobacteria</taxon>
        <taxon>Alteromonadales</taxon>
        <taxon>Ferrimonadaceae</taxon>
        <taxon>Ferrimonas</taxon>
    </lineage>
</organism>
<dbReference type="HOGENOM" id="CLU_099424_1_1_6"/>
<dbReference type="RefSeq" id="WP_013344843.1">
    <property type="nucleotide sequence ID" value="NC_014541.1"/>
</dbReference>
<reference evidence="3 4" key="1">
    <citation type="journal article" date="2010" name="Stand. Genomic Sci.">
        <title>Complete genome sequence of Ferrimonas balearica type strain (PAT).</title>
        <authorList>
            <person name="Nolan M."/>
            <person name="Sikorski J."/>
            <person name="Davenport K."/>
            <person name="Lucas S."/>
            <person name="Glavina Del Rio T."/>
            <person name="Tice H."/>
            <person name="Cheng J."/>
            <person name="Goodwin L."/>
            <person name="Pitluck S."/>
            <person name="Liolios K."/>
            <person name="Ivanova N."/>
            <person name="Mavromatis K."/>
            <person name="Ovchinnikova G."/>
            <person name="Pati A."/>
            <person name="Chen A."/>
            <person name="Palaniappan K."/>
            <person name="Land M."/>
            <person name="Hauser L."/>
            <person name="Chang Y."/>
            <person name="Jeffries C."/>
            <person name="Tapia R."/>
            <person name="Brettin T."/>
            <person name="Detter J."/>
            <person name="Han C."/>
            <person name="Yasawong M."/>
            <person name="Rohde M."/>
            <person name="Tindall B."/>
            <person name="Goker M."/>
            <person name="Woyke T."/>
            <person name="Bristow J."/>
            <person name="Eisen J."/>
            <person name="Markowitz V."/>
            <person name="Hugenholtz P."/>
            <person name="Kyrpides N."/>
            <person name="Klenk H."/>
            <person name="Lapidus A."/>
        </authorList>
    </citation>
    <scope>NUCLEOTIDE SEQUENCE [LARGE SCALE GENOMIC DNA]</scope>
    <source>
        <strain evidence="4">DSM 9799 / CCM 4581 / KCTC 23876 / PAT</strain>
    </source>
</reference>
<name>E1SM05_FERBD</name>
<dbReference type="AlphaFoldDB" id="E1SM05"/>
<feature type="domain" description="Retropepsin-like aspartic endopeptidase" evidence="2">
    <location>
        <begin position="8"/>
        <end position="140"/>
    </location>
</feature>
<dbReference type="Gene3D" id="2.40.70.10">
    <property type="entry name" value="Acid Proteases"/>
    <property type="match status" value="1"/>
</dbReference>
<dbReference type="eggNOG" id="COG4067">
    <property type="taxonomic scope" value="Bacteria"/>
</dbReference>
<keyword evidence="4" id="KW-1185">Reference proteome</keyword>
<dbReference type="InterPro" id="IPR008503">
    <property type="entry name" value="Asp_endopeptidase"/>
</dbReference>